<dbReference type="SUPFAM" id="SSF56317">
    <property type="entry name" value="Carbon-nitrogen hydrolase"/>
    <property type="match status" value="1"/>
</dbReference>
<dbReference type="AlphaFoldDB" id="A0A4Q1REN0"/>
<evidence type="ECO:0000256" key="2">
    <source>
        <dbReference type="SAM" id="Coils"/>
    </source>
</evidence>
<sequence length="274" mass="31179">MKVKIAQIQAHVYEEKGENLKELERNLERIKDEKIDLVTLGEMFNCPYQTPCFPVYAEAERGETWQKLSALAKKYQIYLSAGSVPEKDEEGHVYNTAYVFDRQGRQIAKHRKVHLFDIAVKGGQCYQESATLTAGDQITVFDTEFGKMGICICFDCRFPEIVRLMTLQGAKVILVPAAFNMTTGPAHWELMFRGRAVDNQCYMIGTSDARDEQAGYISWGHSLVVSPWGDVVAQMDEKPGIQVTELDLDRVEAIREQLPLLSARRTDLYELKEK</sequence>
<feature type="coiled-coil region" evidence="2">
    <location>
        <begin position="13"/>
        <end position="40"/>
    </location>
</feature>
<reference evidence="4 5" key="1">
    <citation type="submission" date="2019-01" db="EMBL/GenBank/DDBJ databases">
        <title>Blautia sp. nov. KGMB01111 isolated human feces.</title>
        <authorList>
            <person name="Park J.-E."/>
            <person name="Kim J.-S."/>
            <person name="Park S.-H."/>
        </authorList>
    </citation>
    <scope>NUCLEOTIDE SEQUENCE [LARGE SCALE GENOMIC DNA]</scope>
    <source>
        <strain evidence="4 5">KGMB01111</strain>
    </source>
</reference>
<name>A0A4Q1REN0_9FIRM</name>
<dbReference type="PANTHER" id="PTHR23088">
    <property type="entry name" value="NITRILASE-RELATED"/>
    <property type="match status" value="1"/>
</dbReference>
<keyword evidence="2" id="KW-0175">Coiled coil</keyword>
<gene>
    <name evidence="4" type="ORF">ETP43_01455</name>
</gene>
<dbReference type="GO" id="GO:0006541">
    <property type="term" value="P:glutamine metabolic process"/>
    <property type="evidence" value="ECO:0007669"/>
    <property type="project" value="TreeGrafter"/>
</dbReference>
<evidence type="ECO:0000259" key="3">
    <source>
        <dbReference type="PROSITE" id="PS50263"/>
    </source>
</evidence>
<organism evidence="4 5">
    <name type="scientific">Blautia faecicola</name>
    <dbReference type="NCBI Taxonomy" id="2509240"/>
    <lineage>
        <taxon>Bacteria</taxon>
        <taxon>Bacillati</taxon>
        <taxon>Bacillota</taxon>
        <taxon>Clostridia</taxon>
        <taxon>Lachnospirales</taxon>
        <taxon>Lachnospiraceae</taxon>
        <taxon>Blautia</taxon>
    </lineage>
</organism>
<dbReference type="Proteomes" id="UP000290106">
    <property type="component" value="Unassembled WGS sequence"/>
</dbReference>
<dbReference type="GO" id="GO:0006528">
    <property type="term" value="P:asparagine metabolic process"/>
    <property type="evidence" value="ECO:0007669"/>
    <property type="project" value="TreeGrafter"/>
</dbReference>
<dbReference type="PROSITE" id="PS50263">
    <property type="entry name" value="CN_HYDROLASE"/>
    <property type="match status" value="1"/>
</dbReference>
<dbReference type="InterPro" id="IPR003010">
    <property type="entry name" value="C-N_Hydrolase"/>
</dbReference>
<dbReference type="InterPro" id="IPR045254">
    <property type="entry name" value="Nit1/2_C-N_Hydrolase"/>
</dbReference>
<dbReference type="OrthoDB" id="9811121at2"/>
<comment type="caution">
    <text evidence="4">The sequence shown here is derived from an EMBL/GenBank/DDBJ whole genome shotgun (WGS) entry which is preliminary data.</text>
</comment>
<dbReference type="CDD" id="cd07572">
    <property type="entry name" value="nit"/>
    <property type="match status" value="1"/>
</dbReference>
<dbReference type="Gene3D" id="3.60.110.10">
    <property type="entry name" value="Carbon-nitrogen hydrolase"/>
    <property type="match status" value="1"/>
</dbReference>
<dbReference type="PANTHER" id="PTHR23088:SF30">
    <property type="entry name" value="OMEGA-AMIDASE NIT2"/>
    <property type="match status" value="1"/>
</dbReference>
<dbReference type="InterPro" id="IPR036526">
    <property type="entry name" value="C-N_Hydrolase_sf"/>
</dbReference>
<keyword evidence="1 4" id="KW-0378">Hydrolase</keyword>
<protein>
    <submittedName>
        <fullName evidence="4">Carbon-nitrogen hydrolase family protein</fullName>
    </submittedName>
</protein>
<dbReference type="Pfam" id="PF00795">
    <property type="entry name" value="CN_hydrolase"/>
    <property type="match status" value="1"/>
</dbReference>
<dbReference type="GO" id="GO:0006107">
    <property type="term" value="P:oxaloacetate metabolic process"/>
    <property type="evidence" value="ECO:0007669"/>
    <property type="project" value="TreeGrafter"/>
</dbReference>
<dbReference type="GO" id="GO:0050152">
    <property type="term" value="F:omega-amidase activity"/>
    <property type="evidence" value="ECO:0007669"/>
    <property type="project" value="TreeGrafter"/>
</dbReference>
<keyword evidence="5" id="KW-1185">Reference proteome</keyword>
<evidence type="ECO:0000313" key="4">
    <source>
        <dbReference type="EMBL" id="RXS74046.1"/>
    </source>
</evidence>
<proteinExistence type="predicted"/>
<evidence type="ECO:0000313" key="5">
    <source>
        <dbReference type="Proteomes" id="UP000290106"/>
    </source>
</evidence>
<evidence type="ECO:0000256" key="1">
    <source>
        <dbReference type="ARBA" id="ARBA00022801"/>
    </source>
</evidence>
<dbReference type="RefSeq" id="WP_129256880.1">
    <property type="nucleotide sequence ID" value="NZ_JBGKFY010000001.1"/>
</dbReference>
<dbReference type="EMBL" id="SDKC01000001">
    <property type="protein sequence ID" value="RXS74046.1"/>
    <property type="molecule type" value="Genomic_DNA"/>
</dbReference>
<accession>A0A4Q1REN0</accession>
<feature type="domain" description="CN hydrolase" evidence="3">
    <location>
        <begin position="1"/>
        <end position="248"/>
    </location>
</feature>